<dbReference type="AlphaFoldDB" id="A0A1T4MTG8"/>
<protein>
    <submittedName>
        <fullName evidence="2">EDD domain protein, DegV family</fullName>
    </submittedName>
</protein>
<dbReference type="Gene3D" id="3.30.1180.10">
    <property type="match status" value="1"/>
</dbReference>
<gene>
    <name evidence="2" type="ORF">SAMN02745191_1409</name>
</gene>
<dbReference type="PROSITE" id="PS51482">
    <property type="entry name" value="DEGV"/>
    <property type="match status" value="1"/>
</dbReference>
<evidence type="ECO:0000313" key="3">
    <source>
        <dbReference type="Proteomes" id="UP000243297"/>
    </source>
</evidence>
<dbReference type="GO" id="GO:0008289">
    <property type="term" value="F:lipid binding"/>
    <property type="evidence" value="ECO:0007669"/>
    <property type="project" value="UniProtKB-KW"/>
</dbReference>
<dbReference type="InterPro" id="IPR050270">
    <property type="entry name" value="DegV_domain_contain"/>
</dbReference>
<evidence type="ECO:0000256" key="1">
    <source>
        <dbReference type="ARBA" id="ARBA00023121"/>
    </source>
</evidence>
<dbReference type="EMBL" id="FUWY01000003">
    <property type="protein sequence ID" value="SJZ70369.1"/>
    <property type="molecule type" value="Genomic_DNA"/>
</dbReference>
<dbReference type="OrthoDB" id="9780707at2"/>
<reference evidence="3" key="1">
    <citation type="submission" date="2017-02" db="EMBL/GenBank/DDBJ databases">
        <authorList>
            <person name="Varghese N."/>
            <person name="Submissions S."/>
        </authorList>
    </citation>
    <scope>NUCLEOTIDE SEQUENCE [LARGE SCALE GENOMIC DNA]</scope>
    <source>
        <strain evidence="3">ATCC 25662</strain>
    </source>
</reference>
<dbReference type="Proteomes" id="UP000243297">
    <property type="component" value="Unassembled WGS sequence"/>
</dbReference>
<dbReference type="SUPFAM" id="SSF82549">
    <property type="entry name" value="DAK1/DegV-like"/>
    <property type="match status" value="1"/>
</dbReference>
<dbReference type="Pfam" id="PF02645">
    <property type="entry name" value="DegV"/>
    <property type="match status" value="1"/>
</dbReference>
<name>A0A1T4MTG8_9FIRM</name>
<accession>A0A1T4MTG8</accession>
<dbReference type="NCBIfam" id="TIGR00762">
    <property type="entry name" value="DegV"/>
    <property type="match status" value="1"/>
</dbReference>
<evidence type="ECO:0000313" key="2">
    <source>
        <dbReference type="EMBL" id="SJZ70369.1"/>
    </source>
</evidence>
<dbReference type="Gene3D" id="3.40.50.10170">
    <property type="match status" value="1"/>
</dbReference>
<dbReference type="InterPro" id="IPR043168">
    <property type="entry name" value="DegV_C"/>
</dbReference>
<organism evidence="2 3">
    <name type="scientific">Anaerorhabdus furcosa</name>
    <dbReference type="NCBI Taxonomy" id="118967"/>
    <lineage>
        <taxon>Bacteria</taxon>
        <taxon>Bacillati</taxon>
        <taxon>Bacillota</taxon>
        <taxon>Erysipelotrichia</taxon>
        <taxon>Erysipelotrichales</taxon>
        <taxon>Erysipelotrichaceae</taxon>
        <taxon>Anaerorhabdus</taxon>
    </lineage>
</organism>
<dbReference type="PANTHER" id="PTHR33434:SF2">
    <property type="entry name" value="FATTY ACID-BINDING PROTEIN TM_1468"/>
    <property type="match status" value="1"/>
</dbReference>
<keyword evidence="3" id="KW-1185">Reference proteome</keyword>
<sequence length="283" mass="31086">MNKYVIVAETGADIPNEIVNRYQIKIVPMHVSFGTETKDDMTFPITDIFDYYQKTGTLPKTSGSTPADFETVFNEIHAENPDAHILHLAYSAITTCSYQSAIIAAEELDYVTSIDTKCVSAGQAFLVLTVAEWLEKNPEAPLEEVKETVIDLINKIHMGFIPGDLVYLKAGGRVSNAAYLGAKILNLSPVIEIVDGKLMSAKKYRGSIMTSGMKLIKEFSETHHLKKDRAVFVYSGELNPLLKEKAEKTAKECGYESCMWIQAGCVVSTHSGPGAFGIIGFSE</sequence>
<dbReference type="InterPro" id="IPR003797">
    <property type="entry name" value="DegV"/>
</dbReference>
<keyword evidence="1" id="KW-0446">Lipid-binding</keyword>
<dbReference type="RefSeq" id="WP_078711810.1">
    <property type="nucleotide sequence ID" value="NZ_FUWY01000003.1"/>
</dbReference>
<dbReference type="PANTHER" id="PTHR33434">
    <property type="entry name" value="DEGV DOMAIN-CONTAINING PROTEIN DR_1986-RELATED"/>
    <property type="match status" value="1"/>
</dbReference>
<proteinExistence type="predicted"/>
<dbReference type="STRING" id="118967.SAMN02745191_1409"/>